<sequence>MLFSVCQEYKPVINLFFVDRVFCLNIGFQEVCKNLSGVLHARVGLLTWNGKNECSKKNVTIKMNVVIKTNIPELLDI</sequence>
<dbReference type="BioCyc" id="MMAZ1236903:G139K-318-MONOMER"/>
<dbReference type="KEGG" id="mmaz:MmTuc01_0321"/>
<evidence type="ECO:0000313" key="2">
    <source>
        <dbReference type="Proteomes" id="UP000011718"/>
    </source>
</evidence>
<dbReference type="HOGENOM" id="CLU_2629755_0_0_2"/>
<proteinExistence type="predicted"/>
<dbReference type="AlphaFoldDB" id="M1Q0G2"/>
<gene>
    <name evidence="1" type="ORF">MmTuc01_0321</name>
</gene>
<evidence type="ECO:0000313" key="1">
    <source>
        <dbReference type="EMBL" id="AGF95770.1"/>
    </source>
</evidence>
<name>M1Q0G2_METMZ</name>
<dbReference type="Proteomes" id="UP000011718">
    <property type="component" value="Chromosome"/>
</dbReference>
<reference evidence="1 2" key="1">
    <citation type="journal article" date="2013" name="Genome Announc.">
        <title>Complete Genome of a Methanosarcina mazei Strain Isolated from Sediment Samples from an Amazonian Flooded Area.</title>
        <authorList>
            <person name="Assis das Gracas D."/>
            <person name="Thiago Juca Ramos R."/>
            <person name="Vieira Araujo A.C."/>
            <person name="Zahlouth R."/>
            <person name="Ribeiro Carneiro A."/>
            <person name="Souza Lopes T."/>
            <person name="Azevedo Barauna R."/>
            <person name="Azevedo V."/>
            <person name="Cruz Schneider M.P."/>
            <person name="Pellizari V.H."/>
            <person name="Silva A."/>
        </authorList>
    </citation>
    <scope>NUCLEOTIDE SEQUENCE [LARGE SCALE GENOMIC DNA]</scope>
    <source>
        <strain evidence="1 2">Tuc01</strain>
    </source>
</reference>
<organism evidence="1 2">
    <name type="scientific">Methanosarcina mazei Tuc01</name>
    <dbReference type="NCBI Taxonomy" id="1236903"/>
    <lineage>
        <taxon>Archaea</taxon>
        <taxon>Methanobacteriati</taxon>
        <taxon>Methanobacteriota</taxon>
        <taxon>Stenosarchaea group</taxon>
        <taxon>Methanomicrobia</taxon>
        <taxon>Methanosarcinales</taxon>
        <taxon>Methanosarcinaceae</taxon>
        <taxon>Methanosarcina</taxon>
    </lineage>
</organism>
<dbReference type="EMBL" id="CP004144">
    <property type="protein sequence ID" value="AGF95770.1"/>
    <property type="molecule type" value="Genomic_DNA"/>
</dbReference>
<protein>
    <submittedName>
        <fullName evidence="1">Uncharacterized protein</fullName>
    </submittedName>
</protein>
<accession>M1Q0G2</accession>